<accession>M2U280</accession>
<evidence type="ECO:0000259" key="5">
    <source>
        <dbReference type="PROSITE" id="PS51352"/>
    </source>
</evidence>
<dbReference type="InterPro" id="IPR001853">
    <property type="entry name" value="DSBA-like_thioredoxin_dom"/>
</dbReference>
<dbReference type="PANTHER" id="PTHR13887:SF14">
    <property type="entry name" value="DISULFIDE BOND FORMATION PROTEIN D"/>
    <property type="match status" value="1"/>
</dbReference>
<evidence type="ECO:0000256" key="4">
    <source>
        <dbReference type="ARBA" id="ARBA00023284"/>
    </source>
</evidence>
<dbReference type="InterPro" id="IPR017937">
    <property type="entry name" value="Thioredoxin_CS"/>
</dbReference>
<reference evidence="6 7" key="1">
    <citation type="journal article" date="2013" name="Genome Announc.">
        <title>Draft Genome Sequence of Strain JLT2015T, Belonging to the Family Sphingomonadaceae of the Alphaproteobacteria.</title>
        <authorList>
            <person name="Tang K."/>
            <person name="Liu K."/>
            <person name="Li S."/>
            <person name="Jiao N."/>
        </authorList>
    </citation>
    <scope>NUCLEOTIDE SEQUENCE [LARGE SCALE GENOMIC DNA]</scope>
    <source>
        <strain evidence="6 7">JLT2015</strain>
    </source>
</reference>
<dbReference type="PANTHER" id="PTHR13887">
    <property type="entry name" value="GLUTATHIONE S-TRANSFERASE KAPPA"/>
    <property type="match status" value="1"/>
</dbReference>
<dbReference type="Pfam" id="PF01323">
    <property type="entry name" value="DSBA"/>
    <property type="match status" value="1"/>
</dbReference>
<gene>
    <name evidence="6" type="ORF">C725_2585</name>
</gene>
<evidence type="ECO:0000313" key="6">
    <source>
        <dbReference type="EMBL" id="EMD82097.1"/>
    </source>
</evidence>
<keyword evidence="7" id="KW-1185">Reference proteome</keyword>
<dbReference type="RefSeq" id="WP_008603543.1">
    <property type="nucleotide sequence ID" value="NZ_AMRV01000010.1"/>
</dbReference>
<dbReference type="PATRIC" id="fig|1234595.3.peg.2586"/>
<dbReference type="Pfam" id="PF18312">
    <property type="entry name" value="ScsC_N"/>
    <property type="match status" value="1"/>
</dbReference>
<proteinExistence type="predicted"/>
<dbReference type="SUPFAM" id="SSF52833">
    <property type="entry name" value="Thioredoxin-like"/>
    <property type="match status" value="1"/>
</dbReference>
<comment type="caution">
    <text evidence="6">The sequence shown here is derived from an EMBL/GenBank/DDBJ whole genome shotgun (WGS) entry which is preliminary data.</text>
</comment>
<keyword evidence="3" id="KW-1015">Disulfide bond</keyword>
<protein>
    <submittedName>
        <fullName evidence="6">DSBA oxidoreductase</fullName>
    </submittedName>
</protein>
<dbReference type="InterPro" id="IPR041205">
    <property type="entry name" value="ScsC_N"/>
</dbReference>
<organism evidence="6 7">
    <name type="scientific">Pacificimonas flava</name>
    <dbReference type="NCBI Taxonomy" id="1234595"/>
    <lineage>
        <taxon>Bacteria</taxon>
        <taxon>Pseudomonadati</taxon>
        <taxon>Pseudomonadota</taxon>
        <taxon>Alphaproteobacteria</taxon>
        <taxon>Sphingomonadales</taxon>
        <taxon>Sphingosinicellaceae</taxon>
        <taxon>Pacificimonas</taxon>
    </lineage>
</organism>
<dbReference type="InterPro" id="IPR036249">
    <property type="entry name" value="Thioredoxin-like_sf"/>
</dbReference>
<evidence type="ECO:0000256" key="1">
    <source>
        <dbReference type="ARBA" id="ARBA00022729"/>
    </source>
</evidence>
<dbReference type="AlphaFoldDB" id="M2U280"/>
<dbReference type="GO" id="GO:0015036">
    <property type="term" value="F:disulfide oxidoreductase activity"/>
    <property type="evidence" value="ECO:0007669"/>
    <property type="project" value="UniProtKB-ARBA"/>
</dbReference>
<name>M2U280_9SPHN</name>
<evidence type="ECO:0000256" key="3">
    <source>
        <dbReference type="ARBA" id="ARBA00023157"/>
    </source>
</evidence>
<dbReference type="EMBL" id="AMRV01000010">
    <property type="protein sequence ID" value="EMD82097.1"/>
    <property type="molecule type" value="Genomic_DNA"/>
</dbReference>
<sequence length="252" mass="26783">MMTGYRGWLLGGVLVLLAVGVGALVLAPSQTTRGSGGAFTSQESAAIESIVRTYILEHPEIIPEAIDVLQNRGVAKAIEANRDALETPYASAWAGAEDADVVMVEFFDYNCPYCRRSHEDVQRLLREDDDLKVVWRNIPVLGPASRSAAEISLAAAEAGRYGAFHGALFEGGRVTEDKAKTVAEDVGLSPDVIGRADQDDRIRREIDGNLAMARALGIGGTPAYIVGDQLIDGAAGYDALKAAIASARGRPE</sequence>
<dbReference type="PROSITE" id="PS51352">
    <property type="entry name" value="THIOREDOXIN_2"/>
    <property type="match status" value="1"/>
</dbReference>
<dbReference type="PROSITE" id="PS00194">
    <property type="entry name" value="THIOREDOXIN_1"/>
    <property type="match status" value="1"/>
</dbReference>
<dbReference type="Proteomes" id="UP000011717">
    <property type="component" value="Unassembled WGS sequence"/>
</dbReference>
<keyword evidence="1" id="KW-0732">Signal</keyword>
<feature type="domain" description="Thioredoxin" evidence="5">
    <location>
        <begin position="69"/>
        <end position="249"/>
    </location>
</feature>
<dbReference type="CDD" id="cd03023">
    <property type="entry name" value="DsbA_Com1_like"/>
    <property type="match status" value="1"/>
</dbReference>
<keyword evidence="4" id="KW-0676">Redox-active center</keyword>
<dbReference type="Gene3D" id="3.40.30.10">
    <property type="entry name" value="Glutaredoxin"/>
    <property type="match status" value="1"/>
</dbReference>
<dbReference type="InterPro" id="IPR013766">
    <property type="entry name" value="Thioredoxin_domain"/>
</dbReference>
<keyword evidence="2" id="KW-0560">Oxidoreductase</keyword>
<evidence type="ECO:0000313" key="7">
    <source>
        <dbReference type="Proteomes" id="UP000011717"/>
    </source>
</evidence>
<evidence type="ECO:0000256" key="2">
    <source>
        <dbReference type="ARBA" id="ARBA00023002"/>
    </source>
</evidence>